<dbReference type="InterPro" id="IPR000468">
    <property type="entry name" value="Barstar"/>
</dbReference>
<dbReference type="EMBL" id="CP104213">
    <property type="protein sequence ID" value="UWX63426.1"/>
    <property type="molecule type" value="Genomic_DNA"/>
</dbReference>
<evidence type="ECO:0000259" key="2">
    <source>
        <dbReference type="Pfam" id="PF01337"/>
    </source>
</evidence>
<dbReference type="InterPro" id="IPR035905">
    <property type="entry name" value="Barstar-like_sf"/>
</dbReference>
<dbReference type="Proteomes" id="UP001060261">
    <property type="component" value="Chromosome"/>
</dbReference>
<organism evidence="3 4">
    <name type="scientific">Deinococcus rubellus</name>
    <dbReference type="NCBI Taxonomy" id="1889240"/>
    <lineage>
        <taxon>Bacteria</taxon>
        <taxon>Thermotogati</taxon>
        <taxon>Deinococcota</taxon>
        <taxon>Deinococci</taxon>
        <taxon>Deinococcales</taxon>
        <taxon>Deinococcaceae</taxon>
        <taxon>Deinococcus</taxon>
    </lineage>
</organism>
<protein>
    <submittedName>
        <fullName evidence="3">Barstar family protein</fullName>
    </submittedName>
</protein>
<feature type="domain" description="Barstar (barnase inhibitor)" evidence="2">
    <location>
        <begin position="28"/>
        <end position="120"/>
    </location>
</feature>
<dbReference type="Gene3D" id="3.30.370.10">
    <property type="entry name" value="Barstar-like"/>
    <property type="match status" value="1"/>
</dbReference>
<dbReference type="SUPFAM" id="SSF52038">
    <property type="entry name" value="Barstar-related"/>
    <property type="match status" value="1"/>
</dbReference>
<sequence>MSIFDDLPQGIQPAPAEPRLVAAGAQVRLREVTLSGVQDKDDLMLAFANDLALSASFGRNWDALYDVLSDPAIAPPRLALVLCDYPDFERRHARLAEDLRKVLLDAQKALAGAGKALWLLSELPESEA</sequence>
<dbReference type="RefSeq" id="WP_260559714.1">
    <property type="nucleotide sequence ID" value="NZ_BAABEC010000166.1"/>
</dbReference>
<accession>A0ABY5YGY8</accession>
<gene>
    <name evidence="3" type="ORF">N0D28_11805</name>
</gene>
<dbReference type="Pfam" id="PF01337">
    <property type="entry name" value="Barstar"/>
    <property type="match status" value="1"/>
</dbReference>
<name>A0ABY5YGY8_9DEIO</name>
<comment type="similarity">
    <text evidence="1">Belongs to the barstar family.</text>
</comment>
<evidence type="ECO:0000256" key="1">
    <source>
        <dbReference type="ARBA" id="ARBA00006845"/>
    </source>
</evidence>
<keyword evidence="4" id="KW-1185">Reference proteome</keyword>
<reference evidence="3" key="1">
    <citation type="submission" date="2022-09" db="EMBL/GenBank/DDBJ databases">
        <title>genome sequence of Deinococcus rubellus.</title>
        <authorList>
            <person name="Srinivasan S."/>
        </authorList>
    </citation>
    <scope>NUCLEOTIDE SEQUENCE</scope>
    <source>
        <strain evidence="3">Ant6</strain>
    </source>
</reference>
<proteinExistence type="inferred from homology"/>
<evidence type="ECO:0000313" key="3">
    <source>
        <dbReference type="EMBL" id="UWX63426.1"/>
    </source>
</evidence>
<evidence type="ECO:0000313" key="4">
    <source>
        <dbReference type="Proteomes" id="UP001060261"/>
    </source>
</evidence>